<dbReference type="Pfam" id="PF03241">
    <property type="entry name" value="HpaB"/>
    <property type="match status" value="1"/>
</dbReference>
<dbReference type="NCBIfam" id="TIGR02309">
    <property type="entry name" value="HpaB-1"/>
    <property type="match status" value="1"/>
</dbReference>
<reference evidence="8 9" key="1">
    <citation type="submission" date="2020-10" db="EMBL/GenBank/DDBJ databases">
        <title>Ca. Dormibacterota MAGs.</title>
        <authorList>
            <person name="Montgomery K."/>
        </authorList>
    </citation>
    <scope>NUCLEOTIDE SEQUENCE [LARGE SCALE GENOMIC DNA]</scope>
    <source>
        <strain evidence="8">SC8811_S16_3</strain>
    </source>
</reference>
<keyword evidence="2 5" id="KW-0274">FAD</keyword>
<dbReference type="Pfam" id="PF11794">
    <property type="entry name" value="HpaB_N"/>
    <property type="match status" value="1"/>
</dbReference>
<organism evidence="8 9">
    <name type="scientific">Candidatus Dormiibacter inghamiae</name>
    <dbReference type="NCBI Taxonomy" id="3127013"/>
    <lineage>
        <taxon>Bacteria</taxon>
        <taxon>Bacillati</taxon>
        <taxon>Candidatus Dormiibacterota</taxon>
        <taxon>Candidatus Dormibacteria</taxon>
        <taxon>Candidatus Dormibacterales</taxon>
        <taxon>Candidatus Dormibacteraceae</taxon>
        <taxon>Candidatus Dormiibacter</taxon>
    </lineage>
</organism>
<sequence length="507" mass="56348">MSARTGAQYLEALNSSRRDIRVHGETVRSDIASHPAFKGVAHAYAALYDLQHDERVKDVLTYPSPTTGEPVGTSFLQPRTKADLAQRSEMMKLWSDRSLGLLGRTGDYLNSSVMALAAAQDWFAQVDSGFGKNMRSYYEHVRDNDLLMTHTLINPQANRSQSAGAQRDPYQAAQILKETDSGIVIRGARMLATIGPIADEIVVFPSTVLQARPEDEPYSFAFAVSCDTPGLRFLCRESLDYGRSHFDHPLGSRFDEMDAVAIFDDVQVPYERCFMIRHPEVLTRGKMYSETGALAHMTHQVVLKDLAKTEFMLGLISLICDAIQIESFQHVQEKIAEVINTRELLRAVLRAAEADAEVNQWGLMTPAWAPLNTARNWFPRTYPRLREIVWQLAASGLFGLPTEADTKGETGVDVDRFLQAASLNGIDRVKLFRLAWDASASSFASRQEIYEFFFFGDPVRMAQALVGSYDRTEVKERVNAFLNSDGPLAPLAGPELLAAATGVRQGG</sequence>
<dbReference type="PANTHER" id="PTHR36117:SF3">
    <property type="entry name" value="4-HYDROXYPHENYLACETATE 3-MONOOXYGENASE-RELATED"/>
    <property type="match status" value="1"/>
</dbReference>
<evidence type="ECO:0000256" key="1">
    <source>
        <dbReference type="ARBA" id="ARBA00022630"/>
    </source>
</evidence>
<dbReference type="PANTHER" id="PTHR36117">
    <property type="entry name" value="4-HYDROXYPHENYLACETATE 3-MONOOXYGENASE-RELATED"/>
    <property type="match status" value="1"/>
</dbReference>
<dbReference type="InterPro" id="IPR046373">
    <property type="entry name" value="Acyl-CoA_Oxase/DH_mid-dom_sf"/>
</dbReference>
<proteinExistence type="predicted"/>
<evidence type="ECO:0000313" key="8">
    <source>
        <dbReference type="EMBL" id="MBJ7604568.1"/>
    </source>
</evidence>
<dbReference type="InterPro" id="IPR012687">
    <property type="entry name" value="HpaB_Deino-type"/>
</dbReference>
<evidence type="ECO:0000256" key="2">
    <source>
        <dbReference type="ARBA" id="ARBA00022827"/>
    </source>
</evidence>
<dbReference type="PIRSF" id="PIRSF000331">
    <property type="entry name" value="HpaA_HpaB"/>
    <property type="match status" value="1"/>
</dbReference>
<protein>
    <submittedName>
        <fullName evidence="8">4-hydroxyphenylacetate 3-monooxygenase, oxygenase component</fullName>
        <ecNumber evidence="8">1.14.14.9</ecNumber>
    </submittedName>
</protein>
<dbReference type="InterPro" id="IPR004925">
    <property type="entry name" value="HpaB/PvcC/4-BUDH"/>
</dbReference>
<gene>
    <name evidence="8" type="primary">hpaB</name>
    <name evidence="8" type="ORF">JF888_15540</name>
</gene>
<evidence type="ECO:0000256" key="3">
    <source>
        <dbReference type="ARBA" id="ARBA00023002"/>
    </source>
</evidence>
<dbReference type="Gene3D" id="2.40.110.10">
    <property type="entry name" value="Butyryl-CoA Dehydrogenase, subunit A, domain 2"/>
    <property type="match status" value="1"/>
</dbReference>
<comment type="caution">
    <text evidence="8">The sequence shown here is derived from an EMBL/GenBank/DDBJ whole genome shotgun (WGS) entry which is preliminary data.</text>
</comment>
<dbReference type="SUPFAM" id="SSF47203">
    <property type="entry name" value="Acyl-CoA dehydrogenase C-terminal domain-like"/>
    <property type="match status" value="1"/>
</dbReference>
<feature type="binding site" evidence="4">
    <location>
        <begin position="206"/>
        <end position="207"/>
    </location>
    <ligand>
        <name>substrate</name>
    </ligand>
</feature>
<feature type="binding site" evidence="5">
    <location>
        <begin position="457"/>
        <end position="460"/>
    </location>
    <ligand>
        <name>FAD</name>
        <dbReference type="ChEBI" id="CHEBI:57692"/>
    </ligand>
</feature>
<dbReference type="RefSeq" id="WP_338182424.1">
    <property type="nucleotide sequence ID" value="NZ_JAEKNQ010000059.1"/>
</dbReference>
<dbReference type="InterPro" id="IPR009100">
    <property type="entry name" value="AcylCoA_DH/oxidase_NM_dom_sf"/>
</dbReference>
<dbReference type="AlphaFoldDB" id="A0A934KKP6"/>
<feature type="domain" description="HpaB/PvcC/4-BUDH C-terminal" evidence="6">
    <location>
        <begin position="285"/>
        <end position="482"/>
    </location>
</feature>
<evidence type="ECO:0000313" key="9">
    <source>
        <dbReference type="Proteomes" id="UP000620075"/>
    </source>
</evidence>
<evidence type="ECO:0000256" key="4">
    <source>
        <dbReference type="PIRSR" id="PIRSR000331-1"/>
    </source>
</evidence>
<name>A0A934KKP6_9BACT</name>
<dbReference type="GO" id="GO:0010124">
    <property type="term" value="P:phenylacetate catabolic process"/>
    <property type="evidence" value="ECO:0007669"/>
    <property type="project" value="InterPro"/>
</dbReference>
<evidence type="ECO:0000259" key="6">
    <source>
        <dbReference type="Pfam" id="PF03241"/>
    </source>
</evidence>
<dbReference type="InterPro" id="IPR024719">
    <property type="entry name" value="HpaB/PvcC/4-BUDH_C"/>
</dbReference>
<feature type="binding site" evidence="5">
    <location>
        <begin position="156"/>
        <end position="159"/>
    </location>
    <ligand>
        <name>FAD</name>
        <dbReference type="ChEBI" id="CHEBI:57692"/>
    </ligand>
</feature>
<keyword evidence="3 8" id="KW-0560">Oxidoreductase</keyword>
<dbReference type="Proteomes" id="UP000620075">
    <property type="component" value="Unassembled WGS sequence"/>
</dbReference>
<dbReference type="InterPro" id="IPR024674">
    <property type="entry name" value="HpaB/PvcC/4-BUDH_N"/>
</dbReference>
<dbReference type="EC" id="1.14.14.9" evidence="8"/>
<accession>A0A934KKP6</accession>
<dbReference type="GO" id="GO:0052881">
    <property type="term" value="F:4-hydroxyphenylacetate 3-monooxygenase activity"/>
    <property type="evidence" value="ECO:0007669"/>
    <property type="project" value="UniProtKB-EC"/>
</dbReference>
<dbReference type="InterPro" id="IPR036250">
    <property type="entry name" value="AcylCo_DH-like_C"/>
</dbReference>
<feature type="binding site" evidence="5">
    <location>
        <position position="193"/>
    </location>
    <ligand>
        <name>FAD</name>
        <dbReference type="ChEBI" id="CHEBI:57692"/>
    </ligand>
</feature>
<feature type="domain" description="HpaB/PvcC/4-BUDH N-terminal" evidence="7">
    <location>
        <begin position="5"/>
        <end position="275"/>
    </location>
</feature>
<dbReference type="Gene3D" id="1.20.140.10">
    <property type="entry name" value="Butyryl-CoA Dehydrogenase, subunit A, domain 3"/>
    <property type="match status" value="1"/>
</dbReference>
<dbReference type="Gene3D" id="1.10.3140.10">
    <property type="entry name" value="4-hydroxybutyryl-coa dehydratase, domain 1"/>
    <property type="match status" value="1"/>
</dbReference>
<dbReference type="SUPFAM" id="SSF56645">
    <property type="entry name" value="Acyl-CoA dehydrogenase NM domain-like"/>
    <property type="match status" value="1"/>
</dbReference>
<feature type="binding site" evidence="4">
    <location>
        <begin position="104"/>
        <end position="108"/>
    </location>
    <ligand>
        <name>substrate</name>
    </ligand>
</feature>
<evidence type="ECO:0000259" key="7">
    <source>
        <dbReference type="Pfam" id="PF11794"/>
    </source>
</evidence>
<feature type="binding site" evidence="4">
    <location>
        <position position="150"/>
    </location>
    <ligand>
        <name>substrate</name>
    </ligand>
</feature>
<dbReference type="GO" id="GO:0016627">
    <property type="term" value="F:oxidoreductase activity, acting on the CH-CH group of donors"/>
    <property type="evidence" value="ECO:0007669"/>
    <property type="project" value="InterPro"/>
</dbReference>
<feature type="binding site" evidence="5">
    <location>
        <begin position="150"/>
        <end position="152"/>
    </location>
    <ligand>
        <name>FAD</name>
        <dbReference type="ChEBI" id="CHEBI:57692"/>
    </ligand>
</feature>
<dbReference type="GO" id="GO:0050660">
    <property type="term" value="F:flavin adenine dinucleotide binding"/>
    <property type="evidence" value="ECO:0007669"/>
    <property type="project" value="InterPro"/>
</dbReference>
<dbReference type="EMBL" id="JAEKNQ010000059">
    <property type="protein sequence ID" value="MBJ7604568.1"/>
    <property type="molecule type" value="Genomic_DNA"/>
</dbReference>
<keyword evidence="1" id="KW-0285">Flavoprotein</keyword>
<evidence type="ECO:0000256" key="5">
    <source>
        <dbReference type="PIRSR" id="PIRSR000331-2"/>
    </source>
</evidence>